<evidence type="ECO:0000256" key="3">
    <source>
        <dbReference type="ARBA" id="ARBA00022692"/>
    </source>
</evidence>
<feature type="domain" description="Major facilitator superfamily (MFS) profile" evidence="7">
    <location>
        <begin position="15"/>
        <end position="423"/>
    </location>
</feature>
<feature type="transmembrane region" description="Helical" evidence="6">
    <location>
        <begin position="53"/>
        <end position="74"/>
    </location>
</feature>
<keyword evidence="4 6" id="KW-1133">Transmembrane helix</keyword>
<feature type="transmembrane region" description="Helical" evidence="6">
    <location>
        <begin position="153"/>
        <end position="177"/>
    </location>
</feature>
<feature type="transmembrane region" description="Helical" evidence="6">
    <location>
        <begin position="399"/>
        <end position="422"/>
    </location>
</feature>
<gene>
    <name evidence="8" type="ORF">WG900_07550</name>
</gene>
<keyword evidence="5 6" id="KW-0472">Membrane</keyword>
<dbReference type="RefSeq" id="WP_339966037.1">
    <property type="nucleotide sequence ID" value="NZ_JBBHJY010000003.1"/>
</dbReference>
<dbReference type="SUPFAM" id="SSF103473">
    <property type="entry name" value="MFS general substrate transporter"/>
    <property type="match status" value="1"/>
</dbReference>
<dbReference type="PANTHER" id="PTHR23505:SF79">
    <property type="entry name" value="PROTEIN SPINSTER"/>
    <property type="match status" value="1"/>
</dbReference>
<feature type="transmembrane region" description="Helical" evidence="6">
    <location>
        <begin position="270"/>
        <end position="292"/>
    </location>
</feature>
<dbReference type="EMBL" id="JBBHJY010000003">
    <property type="protein sequence ID" value="MEJ6009770.1"/>
    <property type="molecule type" value="Genomic_DNA"/>
</dbReference>
<evidence type="ECO:0000313" key="9">
    <source>
        <dbReference type="Proteomes" id="UP001379235"/>
    </source>
</evidence>
<name>A0ABU8S7H3_9SPHN</name>
<feature type="transmembrane region" description="Helical" evidence="6">
    <location>
        <begin position="366"/>
        <end position="387"/>
    </location>
</feature>
<feature type="transmembrane region" description="Helical" evidence="6">
    <location>
        <begin position="112"/>
        <end position="132"/>
    </location>
</feature>
<comment type="caution">
    <text evidence="8">The sequence shown here is derived from an EMBL/GenBank/DDBJ whole genome shotgun (WGS) entry which is preliminary data.</text>
</comment>
<comment type="subcellular location">
    <subcellularLocation>
        <location evidence="1">Membrane</location>
        <topology evidence="1">Multi-pass membrane protein</topology>
    </subcellularLocation>
</comment>
<dbReference type="Gene3D" id="1.20.1250.20">
    <property type="entry name" value="MFS general substrate transporter like domains"/>
    <property type="match status" value="2"/>
</dbReference>
<dbReference type="InterPro" id="IPR011701">
    <property type="entry name" value="MFS"/>
</dbReference>
<keyword evidence="3 6" id="KW-0812">Transmembrane</keyword>
<evidence type="ECO:0000256" key="4">
    <source>
        <dbReference type="ARBA" id="ARBA00022989"/>
    </source>
</evidence>
<feature type="transmembrane region" description="Helical" evidence="6">
    <location>
        <begin position="183"/>
        <end position="203"/>
    </location>
</feature>
<evidence type="ECO:0000313" key="8">
    <source>
        <dbReference type="EMBL" id="MEJ6009770.1"/>
    </source>
</evidence>
<feature type="transmembrane region" description="Helical" evidence="6">
    <location>
        <begin position="81"/>
        <end position="100"/>
    </location>
</feature>
<dbReference type="Proteomes" id="UP001379235">
    <property type="component" value="Unassembled WGS sequence"/>
</dbReference>
<evidence type="ECO:0000256" key="1">
    <source>
        <dbReference type="ARBA" id="ARBA00004141"/>
    </source>
</evidence>
<dbReference type="InterPro" id="IPR036259">
    <property type="entry name" value="MFS_trans_sf"/>
</dbReference>
<evidence type="ECO:0000256" key="2">
    <source>
        <dbReference type="ARBA" id="ARBA00022448"/>
    </source>
</evidence>
<dbReference type="Pfam" id="PF07690">
    <property type="entry name" value="MFS_1"/>
    <property type="match status" value="1"/>
</dbReference>
<accession>A0ABU8S7H3</accession>
<keyword evidence="9" id="KW-1185">Reference proteome</keyword>
<evidence type="ECO:0000256" key="5">
    <source>
        <dbReference type="ARBA" id="ARBA00023136"/>
    </source>
</evidence>
<feature type="transmembrane region" description="Helical" evidence="6">
    <location>
        <begin position="331"/>
        <end position="354"/>
    </location>
</feature>
<dbReference type="PANTHER" id="PTHR23505">
    <property type="entry name" value="SPINSTER"/>
    <property type="match status" value="1"/>
</dbReference>
<sequence length="438" mass="45740">MSEAAWPSPRRAWGFIALLFLAGLFSVIDRTVLNVVVDPVRHDLAISDQQIGLLQGLAFGLFYAFMGLPMGLLADRKSRRNLVMAGIALWSLATIASGLAQSFGQIFTARLLVGLGEAALSPAAISLIADLFPPERRGPPLSIFMLGQSLANGLAIALTGLILAHAASGAFAGLPLVGVLVPWRLAFVLFGSCGILVAALMLFCREPERRGSVDHVAAIPGKDELHFLIAHRAVLVPLYLGFAVCFAVVYGAAAWAPAMLIRQFGATPAFFASFLGPVSLAFAALGPLLGGWLLDRSMRAGKPLARFTILALVPVCAIPAELAVLAGHLPLAALLVASSGTAFAVLGIVMLATLQSIVPPRMRGAAVALTLVLNTVIGATLGPLAVASITERVFGDPAMVGWSIASFALPALGVGMALYAMARRNIRRDAELMDLLGA</sequence>
<feature type="transmembrane region" description="Helical" evidence="6">
    <location>
        <begin position="234"/>
        <end position="258"/>
    </location>
</feature>
<feature type="transmembrane region" description="Helical" evidence="6">
    <location>
        <begin position="12"/>
        <end position="33"/>
    </location>
</feature>
<evidence type="ECO:0000256" key="6">
    <source>
        <dbReference type="SAM" id="Phobius"/>
    </source>
</evidence>
<organism evidence="8 9">
    <name type="scientific">Novosphingobium aquae</name>
    <dbReference type="NCBI Taxonomy" id="3133435"/>
    <lineage>
        <taxon>Bacteria</taxon>
        <taxon>Pseudomonadati</taxon>
        <taxon>Pseudomonadota</taxon>
        <taxon>Alphaproteobacteria</taxon>
        <taxon>Sphingomonadales</taxon>
        <taxon>Sphingomonadaceae</taxon>
        <taxon>Novosphingobium</taxon>
    </lineage>
</organism>
<dbReference type="InterPro" id="IPR020846">
    <property type="entry name" value="MFS_dom"/>
</dbReference>
<keyword evidence="2" id="KW-0813">Transport</keyword>
<feature type="transmembrane region" description="Helical" evidence="6">
    <location>
        <begin position="304"/>
        <end position="325"/>
    </location>
</feature>
<protein>
    <submittedName>
        <fullName evidence="8">MFS transporter</fullName>
    </submittedName>
</protein>
<proteinExistence type="predicted"/>
<reference evidence="8 9" key="1">
    <citation type="submission" date="2024-03" db="EMBL/GenBank/DDBJ databases">
        <authorList>
            <person name="Jo J.-H."/>
        </authorList>
    </citation>
    <scope>NUCLEOTIDE SEQUENCE [LARGE SCALE GENOMIC DNA]</scope>
    <source>
        <strain evidence="8 9">AS3R-12</strain>
    </source>
</reference>
<dbReference type="PROSITE" id="PS50850">
    <property type="entry name" value="MFS"/>
    <property type="match status" value="1"/>
</dbReference>
<evidence type="ECO:0000259" key="7">
    <source>
        <dbReference type="PROSITE" id="PS50850"/>
    </source>
</evidence>
<dbReference type="InterPro" id="IPR044770">
    <property type="entry name" value="MFS_spinster-like"/>
</dbReference>